<sequence length="319" mass="35515">MSTKQQLETTNVLTFKKKLEIGLQQTKSLLRNYVTDEVCERSEAMAIREVFGARDAVFIEGDLEDTSFGNSVPIRRWMNYRNVGWAERIDPFATLDSGIDPFGPYAQLAVAALHRLQDIVILAGMLGTNRKGKLGNDLDPFDADHIIRMTDTEDTFFQTLIGQLIKAKAWWMKNDVQVDSEKLIVGLPSDVWVRLFALDKATSKDYVNTASLQAGKIDFFAGFTFVNIEKVPGNSGFPNDIKFPKLRDGVQYVLPCWCASGVAFAQRKNIVVKYGENAQKWHAPQITATASFGAARVEPKKVLGLEITKSSLGLDKKAA</sequence>
<gene>
    <name evidence="1" type="ORF">PSGCA5_10</name>
</gene>
<reference evidence="1" key="1">
    <citation type="submission" date="2016-09" db="EMBL/GenBank/DDBJ databases">
        <title>Two 'Candidatus Liberibacter asiaticus' recently found in California harbor different prophages.</title>
        <authorList>
            <person name="Zheng Z."/>
            <person name="Wu F."/>
            <person name="Deng X."/>
            <person name="Chen J."/>
        </authorList>
    </citation>
    <scope>NUCLEOTIDE SEQUENCE</scope>
</reference>
<protein>
    <submittedName>
        <fullName evidence="1">Putative major capsid protein</fullName>
    </submittedName>
</protein>
<dbReference type="Pfam" id="PF19821">
    <property type="entry name" value="Phage_capsid_2"/>
    <property type="match status" value="1"/>
</dbReference>
<evidence type="ECO:0000313" key="1">
    <source>
        <dbReference type="EMBL" id="APC45991.1"/>
    </source>
</evidence>
<name>A0A1L2K2G2_9CAUD</name>
<proteinExistence type="predicted"/>
<dbReference type="EMBL" id="KX879601">
    <property type="protein sequence ID" value="APC45991.1"/>
    <property type="molecule type" value="Genomic_DNA"/>
</dbReference>
<accession>A0A1L2K2G2</accession>
<organism evidence="1">
    <name type="scientific">Liberibacter phage SGCA5-1</name>
    <dbReference type="NCBI Taxonomy" id="1903184"/>
    <lineage>
        <taxon>Viruses</taxon>
        <taxon>Duplodnaviria</taxon>
        <taxon>Heunggongvirae</taxon>
        <taxon>Uroviricota</taxon>
        <taxon>Caudoviricetes</taxon>
    </lineage>
</organism>
<dbReference type="InterPro" id="IPR045565">
    <property type="entry name" value="Phage_capsid_2"/>
</dbReference>